<evidence type="ECO:0000259" key="1">
    <source>
        <dbReference type="Pfam" id="PF07969"/>
    </source>
</evidence>
<sequence length="554" mass="61162">MLIKLTGGTVYDPASGIDGQQLDIYIQDGRIVDAPTDGRPVDQEYDLRGKVVMSGAIDMHTHIGGGKGNIARTLLPEDHRADPVHRTHLTRSGTGHAMPSSFVTGYRYAEMGYTACFEPAVLPINARQAHMEMGDTPIIDKGGYVMLGSDDFLLRMLTAKKDQKAVNDYVAWTLTAAKGIGIKVVNAGGINAFKFNQRKLDLDEQNAHYGVTPRQVLQTLARAVKELGITHPLHVHGCNLGVPGNVDTTLNTIQGIDGLPMHLTHIQFHSYGTEGDFKFSSGAAQIAEAINKNKNITADVGQILFGQTVTASGDNMRQHANHKFASPNKWVCMDIECDAGCGVVPFKYRDQNFVNALQWAIGLEIFLLVEDPWRIFLTTDHPNGAPFTSYPHLIRLLMDRSFRNDMLATIHPEAQKMTTLASIEREYTLNEIAIMTRAGAARIIGLKDRGTLSTGNWADITVYTENADRQAMFTKPDYVFKDGELVVKDGEVVKVTWGTTHIVKPEYDLSIENDLKPYFDKYLTMKLGNFKISDDEISEDGRGSLTAHPLQSVV</sequence>
<feature type="domain" description="Amidohydrolase 3" evidence="1">
    <location>
        <begin position="43"/>
        <end position="493"/>
    </location>
</feature>
<protein>
    <submittedName>
        <fullName evidence="2">Formylmethanofuran dehydrogenase subunit A</fullName>
        <ecNumber evidence="2">1.2.7.12</ecNumber>
    </submittedName>
</protein>
<dbReference type="InterPro" id="IPR012027">
    <property type="entry name" value="Formylmethanofuran_DH_asu"/>
</dbReference>
<keyword evidence="3" id="KW-1185">Reference proteome</keyword>
<evidence type="ECO:0000313" key="2">
    <source>
        <dbReference type="EMBL" id="WAR44519.1"/>
    </source>
</evidence>
<organism evidence="2 3">
    <name type="scientific">Methylomonas rapida</name>
    <dbReference type="NCBI Taxonomy" id="2963939"/>
    <lineage>
        <taxon>Bacteria</taxon>
        <taxon>Pseudomonadati</taxon>
        <taxon>Pseudomonadota</taxon>
        <taxon>Gammaproteobacteria</taxon>
        <taxon>Methylococcales</taxon>
        <taxon>Methylococcaceae</taxon>
        <taxon>Methylomonas</taxon>
    </lineage>
</organism>
<accession>A0ABY7GJ88</accession>
<name>A0ABY7GJ88_9GAMM</name>
<dbReference type="Proteomes" id="UP001162780">
    <property type="component" value="Chromosome"/>
</dbReference>
<dbReference type="EMBL" id="CP113517">
    <property type="protein sequence ID" value="WAR44519.1"/>
    <property type="molecule type" value="Genomic_DNA"/>
</dbReference>
<dbReference type="InterPro" id="IPR032466">
    <property type="entry name" value="Metal_Hydrolase"/>
</dbReference>
<dbReference type="PIRSF" id="PIRSF006453">
    <property type="entry name" value="FwdA"/>
    <property type="match status" value="1"/>
</dbReference>
<dbReference type="GO" id="GO:0018493">
    <property type="term" value="F:formylmethanofuran dehydrogenase activity"/>
    <property type="evidence" value="ECO:0007669"/>
    <property type="project" value="UniProtKB-EC"/>
</dbReference>
<reference evidence="2" key="1">
    <citation type="submission" date="2022-11" db="EMBL/GenBank/DDBJ databases">
        <title>Methylomonas rapida sp. nov., Carotenoid-Producing Obligate Methanotrophs with High Growth Characteristics and Biotechnological Potential.</title>
        <authorList>
            <person name="Tikhonova E.N."/>
            <person name="Suleimanov R.Z."/>
            <person name="Miroshnikov K."/>
            <person name="Oshkin I.Y."/>
            <person name="Belova S.E."/>
            <person name="Danilova O.V."/>
            <person name="Ashikhmin A."/>
            <person name="Konopkin A."/>
            <person name="But S.Y."/>
            <person name="Khmelenina V.N."/>
            <person name="Kuznetsov N."/>
            <person name="Pimenov N.V."/>
            <person name="Dedysh S.N."/>
        </authorList>
    </citation>
    <scope>NUCLEOTIDE SEQUENCE</scope>
    <source>
        <strain evidence="2">MP1</strain>
    </source>
</reference>
<dbReference type="PANTHER" id="PTHR11647">
    <property type="entry name" value="HYDRANTOINASE/DIHYDROPYRIMIDINASE FAMILY MEMBER"/>
    <property type="match status" value="1"/>
</dbReference>
<dbReference type="EC" id="1.2.7.12" evidence="2"/>
<evidence type="ECO:0000313" key="3">
    <source>
        <dbReference type="Proteomes" id="UP001162780"/>
    </source>
</evidence>
<dbReference type="InterPro" id="IPR050378">
    <property type="entry name" value="Metallo-dep_Hydrolases_sf"/>
</dbReference>
<dbReference type="Gene3D" id="2.30.40.10">
    <property type="entry name" value="Urease, subunit C, domain 1"/>
    <property type="match status" value="1"/>
</dbReference>
<dbReference type="PANTHER" id="PTHR11647:SF1">
    <property type="entry name" value="COLLAPSIN RESPONSE MEDIATOR PROTEIN"/>
    <property type="match status" value="1"/>
</dbReference>
<dbReference type="NCBIfam" id="TIGR03121">
    <property type="entry name" value="one_C_dehyd_A"/>
    <property type="match status" value="1"/>
</dbReference>
<dbReference type="RefSeq" id="WP_255189494.1">
    <property type="nucleotide sequence ID" value="NZ_CP113517.1"/>
</dbReference>
<proteinExistence type="predicted"/>
<gene>
    <name evidence="2" type="ORF">NM686_019550</name>
</gene>
<dbReference type="Pfam" id="PF07969">
    <property type="entry name" value="Amidohydro_3"/>
    <property type="match status" value="1"/>
</dbReference>
<dbReference type="InterPro" id="IPR013108">
    <property type="entry name" value="Amidohydro_3"/>
</dbReference>
<dbReference type="SUPFAM" id="SSF51338">
    <property type="entry name" value="Composite domain of metallo-dependent hydrolases"/>
    <property type="match status" value="1"/>
</dbReference>
<dbReference type="InterPro" id="IPR011059">
    <property type="entry name" value="Metal-dep_hydrolase_composite"/>
</dbReference>
<dbReference type="SUPFAM" id="SSF51556">
    <property type="entry name" value="Metallo-dependent hydrolases"/>
    <property type="match status" value="1"/>
</dbReference>
<keyword evidence="2" id="KW-0560">Oxidoreductase</keyword>
<dbReference type="CDD" id="cd01304">
    <property type="entry name" value="FMDH_A"/>
    <property type="match status" value="1"/>
</dbReference>